<feature type="binding site" evidence="7">
    <location>
        <position position="25"/>
    </location>
    <ligand>
        <name>Ca(2+)</name>
        <dbReference type="ChEBI" id="CHEBI:29108"/>
    </ligand>
</feature>
<evidence type="ECO:0000256" key="7">
    <source>
        <dbReference type="PIRSR" id="PIRSR608901-1"/>
    </source>
</evidence>
<evidence type="ECO:0000256" key="1">
    <source>
        <dbReference type="ARBA" id="ARBA00004141"/>
    </source>
</evidence>
<dbReference type="PANTHER" id="PTHR46187:SF3">
    <property type="entry name" value="ALKALINE CERAMIDASE 3"/>
    <property type="match status" value="1"/>
</dbReference>
<feature type="transmembrane region" description="Helical" evidence="9">
    <location>
        <begin position="126"/>
        <end position="144"/>
    </location>
</feature>
<comment type="cofactor">
    <cofactor evidence="8">
        <name>Zn(2+)</name>
        <dbReference type="ChEBI" id="CHEBI:29105"/>
    </cofactor>
</comment>
<proteinExistence type="inferred from homology"/>
<evidence type="ECO:0000313" key="10">
    <source>
        <dbReference type="EMBL" id="KIO27981.1"/>
    </source>
</evidence>
<feature type="transmembrane region" description="Helical" evidence="9">
    <location>
        <begin position="102"/>
        <end position="119"/>
    </location>
</feature>
<gene>
    <name evidence="10" type="ORF">M407DRAFT_243175</name>
</gene>
<dbReference type="InterPro" id="IPR008901">
    <property type="entry name" value="ACER"/>
</dbReference>
<dbReference type="AlphaFoldDB" id="A0A0C3QKP4"/>
<dbReference type="Proteomes" id="UP000054248">
    <property type="component" value="Unassembled WGS sequence"/>
</dbReference>
<feature type="transmembrane region" description="Helical" evidence="9">
    <location>
        <begin position="192"/>
        <end position="208"/>
    </location>
</feature>
<keyword evidence="7" id="KW-0479">Metal-binding</keyword>
<evidence type="ECO:0000256" key="4">
    <source>
        <dbReference type="ARBA" id="ARBA00022801"/>
    </source>
</evidence>
<dbReference type="EMBL" id="KN823000">
    <property type="protein sequence ID" value="KIO27981.1"/>
    <property type="molecule type" value="Genomic_DNA"/>
</dbReference>
<comment type="subcellular location">
    <subcellularLocation>
        <location evidence="1">Membrane</location>
        <topology evidence="1">Multi-pass membrane protein</topology>
    </subcellularLocation>
</comment>
<evidence type="ECO:0000256" key="6">
    <source>
        <dbReference type="ARBA" id="ARBA00023136"/>
    </source>
</evidence>
<evidence type="ECO:0000313" key="11">
    <source>
        <dbReference type="Proteomes" id="UP000054248"/>
    </source>
</evidence>
<dbReference type="OrthoDB" id="187171at2759"/>
<dbReference type="GO" id="GO:0005789">
    <property type="term" value="C:endoplasmic reticulum membrane"/>
    <property type="evidence" value="ECO:0007669"/>
    <property type="project" value="TreeGrafter"/>
</dbReference>
<feature type="binding site" evidence="7">
    <location>
        <position position="30"/>
    </location>
    <ligand>
        <name>Ca(2+)</name>
        <dbReference type="ChEBI" id="CHEBI:29108"/>
    </ligand>
</feature>
<comment type="similarity">
    <text evidence="2">Belongs to the alkaline ceramidase family.</text>
</comment>
<dbReference type="STRING" id="1051891.A0A0C3QKP4"/>
<feature type="binding site" evidence="7">
    <location>
        <position position="39"/>
    </location>
    <ligand>
        <name>Ca(2+)</name>
        <dbReference type="ChEBI" id="CHEBI:29108"/>
    </ligand>
</feature>
<feature type="binding site" evidence="7">
    <location>
        <position position="26"/>
    </location>
    <ligand>
        <name>Ca(2+)</name>
        <dbReference type="ChEBI" id="CHEBI:29108"/>
    </ligand>
</feature>
<feature type="binding site" evidence="8">
    <location>
        <position position="238"/>
    </location>
    <ligand>
        <name>Zn(2+)</name>
        <dbReference type="ChEBI" id="CHEBI:29105"/>
        <note>catalytic</note>
    </ligand>
</feature>
<keyword evidence="6 9" id="KW-0472">Membrane</keyword>
<feature type="transmembrane region" description="Helical" evidence="9">
    <location>
        <begin position="40"/>
        <end position="60"/>
    </location>
</feature>
<feature type="binding site" evidence="8">
    <location>
        <position position="89"/>
    </location>
    <ligand>
        <name>Zn(2+)</name>
        <dbReference type="ChEBI" id="CHEBI:29105"/>
        <note>catalytic</note>
    </ligand>
</feature>
<evidence type="ECO:0000256" key="3">
    <source>
        <dbReference type="ARBA" id="ARBA00022692"/>
    </source>
</evidence>
<keyword evidence="5 9" id="KW-1133">Transmembrane helix</keyword>
<evidence type="ECO:0000256" key="5">
    <source>
        <dbReference type="ARBA" id="ARBA00022989"/>
    </source>
</evidence>
<protein>
    <recommendedName>
        <fullName evidence="12">Alkaline phytoceramidase</fullName>
    </recommendedName>
</protein>
<sequence>MGFEAFHRPGQKTFGPWGNHTSSLDWCEDNYTHSTHIAEFYNTLSNIPFILLGLWGMYTASKLNTPAKLRIMFAQSFISIIGVGSFIFHGTLLWHAQVMLDELPMIWSGAVFMYLTLVGGKEHGSAGLKAAVAIVPVGVTWLYLRYPYPVLHQVAYASIQAITIPGVMRLLKEIPTITASQARKRQECKSNLFKGIGTFLLGFAIWNIDNILCEGLTGLRQGRGEWVNMLTQGHAWWHLLTGIGASRIIMALTHLTLSIHRPDDFEFGYILGLPYVRHVQQPRRIVVEKDS</sequence>
<name>A0A0C3QKP4_9AGAM</name>
<dbReference type="HOGENOM" id="CLU_063293_3_0_1"/>
<dbReference type="Pfam" id="PF05875">
    <property type="entry name" value="Ceramidase"/>
    <property type="match status" value="1"/>
</dbReference>
<evidence type="ECO:0000256" key="2">
    <source>
        <dbReference type="ARBA" id="ARBA00009780"/>
    </source>
</evidence>
<organism evidence="10 11">
    <name type="scientific">Tulasnella calospora MUT 4182</name>
    <dbReference type="NCBI Taxonomy" id="1051891"/>
    <lineage>
        <taxon>Eukaryota</taxon>
        <taxon>Fungi</taxon>
        <taxon>Dikarya</taxon>
        <taxon>Basidiomycota</taxon>
        <taxon>Agaricomycotina</taxon>
        <taxon>Agaricomycetes</taxon>
        <taxon>Cantharellales</taxon>
        <taxon>Tulasnellaceae</taxon>
        <taxon>Tulasnella</taxon>
    </lineage>
</organism>
<dbReference type="GO" id="GO:0046872">
    <property type="term" value="F:metal ion binding"/>
    <property type="evidence" value="ECO:0007669"/>
    <property type="project" value="UniProtKB-KW"/>
</dbReference>
<dbReference type="GO" id="GO:0046513">
    <property type="term" value="P:ceramide biosynthetic process"/>
    <property type="evidence" value="ECO:0007669"/>
    <property type="project" value="TreeGrafter"/>
</dbReference>
<feature type="transmembrane region" description="Helical" evidence="9">
    <location>
        <begin position="72"/>
        <end position="96"/>
    </location>
</feature>
<evidence type="ECO:0008006" key="12">
    <source>
        <dbReference type="Google" id="ProtNLM"/>
    </source>
</evidence>
<reference evidence="11" key="2">
    <citation type="submission" date="2015-01" db="EMBL/GenBank/DDBJ databases">
        <title>Evolutionary Origins and Diversification of the Mycorrhizal Mutualists.</title>
        <authorList>
            <consortium name="DOE Joint Genome Institute"/>
            <consortium name="Mycorrhizal Genomics Consortium"/>
            <person name="Kohler A."/>
            <person name="Kuo A."/>
            <person name="Nagy L.G."/>
            <person name="Floudas D."/>
            <person name="Copeland A."/>
            <person name="Barry K.W."/>
            <person name="Cichocki N."/>
            <person name="Veneault-Fourrey C."/>
            <person name="LaButti K."/>
            <person name="Lindquist E.A."/>
            <person name="Lipzen A."/>
            <person name="Lundell T."/>
            <person name="Morin E."/>
            <person name="Murat C."/>
            <person name="Riley R."/>
            <person name="Ohm R."/>
            <person name="Sun H."/>
            <person name="Tunlid A."/>
            <person name="Henrissat B."/>
            <person name="Grigoriev I.V."/>
            <person name="Hibbett D.S."/>
            <person name="Martin F."/>
        </authorList>
    </citation>
    <scope>NUCLEOTIDE SEQUENCE [LARGE SCALE GENOMIC DNA]</scope>
    <source>
        <strain evidence="11">MUT 4182</strain>
    </source>
</reference>
<feature type="transmembrane region" description="Helical" evidence="9">
    <location>
        <begin position="150"/>
        <end position="171"/>
    </location>
</feature>
<keyword evidence="8" id="KW-0862">Zinc</keyword>
<feature type="binding site" evidence="8">
    <location>
        <position position="234"/>
    </location>
    <ligand>
        <name>Zn(2+)</name>
        <dbReference type="ChEBI" id="CHEBI:29105"/>
        <note>catalytic</note>
    </ligand>
</feature>
<evidence type="ECO:0000256" key="9">
    <source>
        <dbReference type="SAM" id="Phobius"/>
    </source>
</evidence>
<accession>A0A0C3QKP4</accession>
<keyword evidence="4" id="KW-0378">Hydrolase</keyword>
<keyword evidence="11" id="KW-1185">Reference proteome</keyword>
<reference evidence="10 11" key="1">
    <citation type="submission" date="2014-04" db="EMBL/GenBank/DDBJ databases">
        <authorList>
            <consortium name="DOE Joint Genome Institute"/>
            <person name="Kuo A."/>
            <person name="Girlanda M."/>
            <person name="Perotto S."/>
            <person name="Kohler A."/>
            <person name="Nagy L.G."/>
            <person name="Floudas D."/>
            <person name="Copeland A."/>
            <person name="Barry K.W."/>
            <person name="Cichocki N."/>
            <person name="Veneault-Fourrey C."/>
            <person name="LaButti K."/>
            <person name="Lindquist E.A."/>
            <person name="Lipzen A."/>
            <person name="Lundell T."/>
            <person name="Morin E."/>
            <person name="Murat C."/>
            <person name="Sun H."/>
            <person name="Tunlid A."/>
            <person name="Henrissat B."/>
            <person name="Grigoriev I.V."/>
            <person name="Hibbett D.S."/>
            <person name="Martin F."/>
            <person name="Nordberg H.P."/>
            <person name="Cantor M.N."/>
            <person name="Hua S.X."/>
        </authorList>
    </citation>
    <scope>NUCLEOTIDE SEQUENCE [LARGE SCALE GENOMIC DNA]</scope>
    <source>
        <strain evidence="10 11">MUT 4182</strain>
    </source>
</reference>
<dbReference type="GO" id="GO:0046514">
    <property type="term" value="P:ceramide catabolic process"/>
    <property type="evidence" value="ECO:0007669"/>
    <property type="project" value="TreeGrafter"/>
</dbReference>
<dbReference type="GO" id="GO:0016811">
    <property type="term" value="F:hydrolase activity, acting on carbon-nitrogen (but not peptide) bonds, in linear amides"/>
    <property type="evidence" value="ECO:0007669"/>
    <property type="project" value="InterPro"/>
</dbReference>
<feature type="transmembrane region" description="Helical" evidence="9">
    <location>
        <begin position="235"/>
        <end position="257"/>
    </location>
</feature>
<keyword evidence="3 9" id="KW-0812">Transmembrane</keyword>
<keyword evidence="7" id="KW-0106">Calcium</keyword>
<evidence type="ECO:0000256" key="8">
    <source>
        <dbReference type="PIRSR" id="PIRSR608901-2"/>
    </source>
</evidence>
<feature type="binding site" evidence="7">
    <location>
        <position position="28"/>
    </location>
    <ligand>
        <name>Ca(2+)</name>
        <dbReference type="ChEBI" id="CHEBI:29108"/>
    </ligand>
</feature>
<dbReference type="PANTHER" id="PTHR46187">
    <property type="entry name" value="ALKALINE CERAMIDASE 3"/>
    <property type="match status" value="1"/>
</dbReference>